<dbReference type="InterPro" id="IPR002903">
    <property type="entry name" value="RsmH"/>
</dbReference>
<reference evidence="2 4" key="1">
    <citation type="submission" date="2015-09" db="EMBL/GenBank/DDBJ databases">
        <authorList>
            <consortium name="Pathogen Informatics"/>
        </authorList>
    </citation>
    <scope>NUCLEOTIDE SEQUENCE [LARGE SCALE GENOMIC DNA]</scope>
    <source>
        <strain evidence="2 4">2789STDY5834962</strain>
    </source>
</reference>
<evidence type="ECO:0000313" key="4">
    <source>
        <dbReference type="Proteomes" id="UP000095727"/>
    </source>
</evidence>
<dbReference type="Gene3D" id="1.10.150.170">
    <property type="entry name" value="Putative methyltransferase TM0872, insert domain"/>
    <property type="match status" value="1"/>
</dbReference>
<dbReference type="InterPro" id="IPR023397">
    <property type="entry name" value="SAM-dep_MeTrfase_MraW_recog"/>
</dbReference>
<proteinExistence type="predicted"/>
<reference evidence="3" key="3">
    <citation type="submission" date="2022-11" db="EMBL/GenBank/DDBJ databases">
        <title>Draft genome sequence of Coprococcus comes strain 31264.</title>
        <authorList>
            <person name="Hisatomi A."/>
            <person name="Ohkuma M."/>
            <person name="Sakamoto M."/>
        </authorList>
    </citation>
    <scope>NUCLEOTIDE SEQUENCE</scope>
    <source>
        <strain evidence="3">JCM 31264</strain>
    </source>
</reference>
<accession>A0A174RIW7</accession>
<evidence type="ECO:0000256" key="1">
    <source>
        <dbReference type="ARBA" id="ARBA00022552"/>
    </source>
</evidence>
<dbReference type="EMBL" id="BSCI01000015">
    <property type="protein sequence ID" value="GLG87871.1"/>
    <property type="molecule type" value="Genomic_DNA"/>
</dbReference>
<sequence>MQIDNLKRGFSFRADGPLDLRLNQEKGISAAEPDPQKCAGG</sequence>
<dbReference type="AlphaFoldDB" id="A0A174RIW7"/>
<dbReference type="GO" id="GO:0008168">
    <property type="term" value="F:methyltransferase activity"/>
    <property type="evidence" value="ECO:0007669"/>
    <property type="project" value="InterPro"/>
</dbReference>
<evidence type="ECO:0000313" key="3">
    <source>
        <dbReference type="EMBL" id="GLG87871.1"/>
    </source>
</evidence>
<dbReference type="SUPFAM" id="SSF81799">
    <property type="entry name" value="Putative methyltransferase TM0872, insert domain"/>
    <property type="match status" value="1"/>
</dbReference>
<dbReference type="EMBL" id="CYXR01000028">
    <property type="protein sequence ID" value="CUN13805.1"/>
    <property type="molecule type" value="Genomic_DNA"/>
</dbReference>
<name>A0A174RIW7_9FIRM</name>
<dbReference type="Proteomes" id="UP000095727">
    <property type="component" value="Unassembled WGS sequence"/>
</dbReference>
<dbReference type="Pfam" id="PF01795">
    <property type="entry name" value="Methyltransf_5"/>
    <property type="match status" value="1"/>
</dbReference>
<dbReference type="Proteomes" id="UP001145109">
    <property type="component" value="Unassembled WGS sequence"/>
</dbReference>
<evidence type="ECO:0000313" key="2">
    <source>
        <dbReference type="EMBL" id="CUN13805.1"/>
    </source>
</evidence>
<protein>
    <submittedName>
        <fullName evidence="2">16S rRNA m(4)C1402 methyltranserfase</fullName>
    </submittedName>
</protein>
<reference evidence="3" key="2">
    <citation type="submission" date="2022-09" db="EMBL/GenBank/DDBJ databases">
        <title>Draft genome sequence of Coprococcus comes strain 31264.</title>
        <authorList>
            <person name="Atsushi H."/>
            <person name="Moriya O."/>
            <person name="Mitsuo S."/>
        </authorList>
    </citation>
    <scope>NUCLEOTIDE SEQUENCE</scope>
    <source>
        <strain evidence="3">JCM 31264</strain>
    </source>
</reference>
<gene>
    <name evidence="3" type="ORF">comes_24170</name>
    <name evidence="2" type="ORF">ERS852574_02948</name>
</gene>
<organism evidence="2 4">
    <name type="scientific">Coprococcus comes</name>
    <dbReference type="NCBI Taxonomy" id="410072"/>
    <lineage>
        <taxon>Bacteria</taxon>
        <taxon>Bacillati</taxon>
        <taxon>Bacillota</taxon>
        <taxon>Clostridia</taxon>
        <taxon>Lachnospirales</taxon>
        <taxon>Lachnospiraceae</taxon>
        <taxon>Coprococcus</taxon>
    </lineage>
</organism>
<keyword evidence="1" id="KW-0698">rRNA processing</keyword>
<dbReference type="GO" id="GO:0006364">
    <property type="term" value="P:rRNA processing"/>
    <property type="evidence" value="ECO:0007669"/>
    <property type="project" value="UniProtKB-KW"/>
</dbReference>